<feature type="chain" id="PRO_5045395521" evidence="2">
    <location>
        <begin position="26"/>
        <end position="612"/>
    </location>
</feature>
<feature type="signal peptide" evidence="2">
    <location>
        <begin position="1"/>
        <end position="25"/>
    </location>
</feature>
<dbReference type="PANTHER" id="PTHR46959:SF2">
    <property type="entry name" value="SULFOQUINOVOSIDASE"/>
    <property type="match status" value="1"/>
</dbReference>
<evidence type="ECO:0000256" key="1">
    <source>
        <dbReference type="SAM" id="MobiDB-lite"/>
    </source>
</evidence>
<keyword evidence="4" id="KW-1185">Reference proteome</keyword>
<evidence type="ECO:0000313" key="4">
    <source>
        <dbReference type="Proteomes" id="UP001157017"/>
    </source>
</evidence>
<accession>A0ABQ6JHC0</accession>
<evidence type="ECO:0000256" key="2">
    <source>
        <dbReference type="SAM" id="SignalP"/>
    </source>
</evidence>
<evidence type="ECO:0000313" key="3">
    <source>
        <dbReference type="EMBL" id="GMA87593.1"/>
    </source>
</evidence>
<gene>
    <name evidence="3" type="ORF">GCM10025868_28430</name>
</gene>
<feature type="compositionally biased region" description="Basic residues" evidence="1">
    <location>
        <begin position="550"/>
        <end position="569"/>
    </location>
</feature>
<feature type="compositionally biased region" description="Low complexity" evidence="1">
    <location>
        <begin position="484"/>
        <end position="495"/>
    </location>
</feature>
<feature type="compositionally biased region" description="Low complexity" evidence="1">
    <location>
        <begin position="467"/>
        <end position="479"/>
    </location>
</feature>
<reference evidence="4" key="1">
    <citation type="journal article" date="2019" name="Int. J. Syst. Evol. Microbiol.">
        <title>The Global Catalogue of Microorganisms (GCM) 10K type strain sequencing project: providing services to taxonomists for standard genome sequencing and annotation.</title>
        <authorList>
            <consortium name="The Broad Institute Genomics Platform"/>
            <consortium name="The Broad Institute Genome Sequencing Center for Infectious Disease"/>
            <person name="Wu L."/>
            <person name="Ma J."/>
        </authorList>
    </citation>
    <scope>NUCLEOTIDE SEQUENCE [LARGE SCALE GENOMIC DNA]</scope>
    <source>
        <strain evidence="4">NBRC 108730</strain>
    </source>
</reference>
<dbReference type="Proteomes" id="UP001157017">
    <property type="component" value="Unassembled WGS sequence"/>
</dbReference>
<dbReference type="InterPro" id="IPR052990">
    <property type="entry name" value="Sulfoquinovosidase_GH31"/>
</dbReference>
<dbReference type="EMBL" id="BSUZ01000001">
    <property type="protein sequence ID" value="GMA87593.1"/>
    <property type="molecule type" value="Genomic_DNA"/>
</dbReference>
<organism evidence="3 4">
    <name type="scientific">Angustibacter aerolatus</name>
    <dbReference type="NCBI Taxonomy" id="1162965"/>
    <lineage>
        <taxon>Bacteria</taxon>
        <taxon>Bacillati</taxon>
        <taxon>Actinomycetota</taxon>
        <taxon>Actinomycetes</taxon>
        <taxon>Kineosporiales</taxon>
        <taxon>Kineosporiaceae</taxon>
    </lineage>
</organism>
<proteinExistence type="predicted"/>
<name>A0ABQ6JHC0_9ACTN</name>
<feature type="region of interest" description="Disordered" evidence="1">
    <location>
        <begin position="532"/>
        <end position="585"/>
    </location>
</feature>
<protein>
    <submittedName>
        <fullName evidence="3">Uncharacterized protein</fullName>
    </submittedName>
</protein>
<comment type="caution">
    <text evidence="3">The sequence shown here is derived from an EMBL/GenBank/DDBJ whole genome shotgun (WGS) entry which is preliminary data.</text>
</comment>
<feature type="region of interest" description="Disordered" evidence="1">
    <location>
        <begin position="456"/>
        <end position="479"/>
    </location>
</feature>
<feature type="region of interest" description="Disordered" evidence="1">
    <location>
        <begin position="484"/>
        <end position="503"/>
    </location>
</feature>
<sequence>MRRAWRGAVAAAAVLALGGSALAVAQPTLRAARDASDLEPGLLQVDDVARGAVSLGNGVYAQIGSGGLVVNRRARVVWRGVDRGSPVTAAVGRLRWRGGVGDEVLQADEQVDRSLGNVRLTGRRLEANAVVYTGRISDGDPLAAGALPLTLTVTRRVQDSRVVLTADVPGASAVAWHEYRRAGYAYRGLGAQPSAAVLRDGRYPLVPRRPVAGDGWVDRLNARTDGSGAVTLAPVRFWLGSDGTGVGVDGSAHAVVDLRHAGRVDTTVWDETARLRVYDGRPTQVLAQHASDLPPVTPPPTWATSGALVGVHGSPDVVRRSVQRLLDADAVVAAAVVPDGGATARYPGWTRLVERLRDRDVRVVASVSPAFALRPRPGGPADEQRLLATARRQGWLVRTAAGEARVPVADVDRGTVPGALLDLTDPDAVEWYAGQAAGRLRAERLSGWVVEGGAERRPTPGWRTARGRPSAGAGRRAGPVWCATPATGPAPTASPCRRRPTRPRRRRRGRCRWTCPTCPRWWRPPRTPASRAPRSCTRRCPVRSTTTSRRAGRRRRRGARCCARTRRSGRSTGRPRGSRRWPAAAGSWRLARPTGAACCATPWPPASPSCGR</sequence>
<keyword evidence="2" id="KW-0732">Signal</keyword>
<dbReference type="PANTHER" id="PTHR46959">
    <property type="entry name" value="SULFOQUINOVOSIDASE"/>
    <property type="match status" value="1"/>
</dbReference>
<dbReference type="Gene3D" id="3.20.20.80">
    <property type="entry name" value="Glycosidases"/>
    <property type="match status" value="1"/>
</dbReference>